<keyword evidence="2" id="KW-1185">Reference proteome</keyword>
<dbReference type="OrthoDB" id="5471061at2"/>
<dbReference type="AlphaFoldDB" id="A0A2U2N2Q4"/>
<dbReference type="InterPro" id="IPR038706">
    <property type="entry name" value="Type_VI_SciN-like_sf"/>
</dbReference>
<proteinExistence type="predicted"/>
<dbReference type="EMBL" id="QFFI01000012">
    <property type="protein sequence ID" value="PWG63269.1"/>
    <property type="molecule type" value="Genomic_DNA"/>
</dbReference>
<keyword evidence="1" id="KW-0449">Lipoprotein</keyword>
<evidence type="ECO:0000313" key="1">
    <source>
        <dbReference type="EMBL" id="PWG63269.1"/>
    </source>
</evidence>
<dbReference type="PANTHER" id="PTHR37625:SF4">
    <property type="entry name" value="OUTER MEMBRANE LIPOPROTEIN"/>
    <property type="match status" value="1"/>
</dbReference>
<sequence>MRLHGVIVLGVLAALTVVGCGSTPPSAEIEPVEGRIVVGPNLNPNAEGRPSPVYLRIYQLADSVPFTSASFEELADRDREILGASLISRDEFELCPLETAGAVGAGQARSRCQGEVLPVTLDVRGDTRYLAVMGEFYDLHDPSGSWRAVTEIPEEGLLGLFGSREFVVDVRRATVAVRFE</sequence>
<dbReference type="InterPro" id="IPR017734">
    <property type="entry name" value="T6SS_SciN"/>
</dbReference>
<reference evidence="1 2" key="1">
    <citation type="submission" date="2018-05" db="EMBL/GenBank/DDBJ databases">
        <title>Spiribacter halobius sp. nov., a moderately halophilic bacterium isolated from marine solar saltern.</title>
        <authorList>
            <person name="Zheng W.-S."/>
            <person name="Lu D.-C."/>
            <person name="Du Z.-J."/>
        </authorList>
    </citation>
    <scope>NUCLEOTIDE SEQUENCE [LARGE SCALE GENOMIC DNA]</scope>
    <source>
        <strain evidence="1 2">E85</strain>
    </source>
</reference>
<protein>
    <submittedName>
        <fullName evidence="1">Type VI secretion system lipoprotein TssJ</fullName>
    </submittedName>
</protein>
<dbReference type="Gene3D" id="2.60.40.4150">
    <property type="entry name" value="Type VI secretion system, lipoprotein SciN"/>
    <property type="match status" value="1"/>
</dbReference>
<dbReference type="Proteomes" id="UP000245474">
    <property type="component" value="Unassembled WGS sequence"/>
</dbReference>
<comment type="caution">
    <text evidence="1">The sequence shown here is derived from an EMBL/GenBank/DDBJ whole genome shotgun (WGS) entry which is preliminary data.</text>
</comment>
<evidence type="ECO:0000313" key="2">
    <source>
        <dbReference type="Proteomes" id="UP000245474"/>
    </source>
</evidence>
<dbReference type="PANTHER" id="PTHR37625">
    <property type="entry name" value="OUTER MEMBRANE LIPOPROTEIN-RELATED"/>
    <property type="match status" value="1"/>
</dbReference>
<gene>
    <name evidence="1" type="primary">tssJ</name>
    <name evidence="1" type="ORF">DEM34_09345</name>
</gene>
<organism evidence="1 2">
    <name type="scientific">Sediminicurvatus halobius</name>
    <dbReference type="NCBI Taxonomy" id="2182432"/>
    <lineage>
        <taxon>Bacteria</taxon>
        <taxon>Pseudomonadati</taxon>
        <taxon>Pseudomonadota</taxon>
        <taxon>Gammaproteobacteria</taxon>
        <taxon>Chromatiales</taxon>
        <taxon>Ectothiorhodospiraceae</taxon>
        <taxon>Sediminicurvatus</taxon>
    </lineage>
</organism>
<accession>A0A2U2N2Q4</accession>
<dbReference type="NCBIfam" id="TIGR03352">
    <property type="entry name" value="VI_chp_3"/>
    <property type="match status" value="1"/>
</dbReference>
<dbReference type="Pfam" id="PF12790">
    <property type="entry name" value="T6SS-SciN"/>
    <property type="match status" value="1"/>
</dbReference>
<dbReference type="RefSeq" id="WP_109678547.1">
    <property type="nucleotide sequence ID" value="NZ_CP086615.1"/>
</dbReference>
<dbReference type="PROSITE" id="PS51257">
    <property type="entry name" value="PROKAR_LIPOPROTEIN"/>
    <property type="match status" value="1"/>
</dbReference>
<name>A0A2U2N2Q4_9GAMM</name>